<name>A0ABT5R3B1_9GAMM</name>
<dbReference type="RefSeq" id="WP_274165563.1">
    <property type="nucleotide sequence ID" value="NZ_JAJUBC010000020.1"/>
</dbReference>
<proteinExistence type="predicted"/>
<dbReference type="EMBL" id="JAJUBC010000020">
    <property type="protein sequence ID" value="MDD1794739.1"/>
    <property type="molecule type" value="Genomic_DNA"/>
</dbReference>
<accession>A0ABT5R3B1</accession>
<reference evidence="1" key="1">
    <citation type="submission" date="2021-12" db="EMBL/GenBank/DDBJ databases">
        <title>Enterovibrio ZSDZ35 sp. nov. and Enterovibrio ZSDZ42 sp. nov., isolated from coastal seawater in Qingdao.</title>
        <authorList>
            <person name="Zhang P."/>
        </authorList>
    </citation>
    <scope>NUCLEOTIDE SEQUENCE</scope>
    <source>
        <strain evidence="1">ZSDZ42</strain>
    </source>
</reference>
<gene>
    <name evidence="1" type="ORF">LRP50_16510</name>
</gene>
<evidence type="ECO:0000313" key="2">
    <source>
        <dbReference type="Proteomes" id="UP001149400"/>
    </source>
</evidence>
<sequence length="125" mass="13226">MKISHKRKVQGKLQKHIKAVKSASVASLKKEKPAKAVVAAKPAIEPKTETAPKVVASTSLTPKQQQVLDIVRQNAEGLNPKGIGLAAGQEEAKAASWASAALKKLAEEGVVERLQVGSKVLYKAL</sequence>
<comment type="caution">
    <text evidence="1">The sequence shown here is derived from an EMBL/GenBank/DDBJ whole genome shotgun (WGS) entry which is preliminary data.</text>
</comment>
<evidence type="ECO:0000313" key="1">
    <source>
        <dbReference type="EMBL" id="MDD1794739.1"/>
    </source>
</evidence>
<keyword evidence="2" id="KW-1185">Reference proteome</keyword>
<dbReference type="Proteomes" id="UP001149400">
    <property type="component" value="Unassembled WGS sequence"/>
</dbReference>
<protein>
    <submittedName>
        <fullName evidence="1">MarR family transcriptional regulator</fullName>
    </submittedName>
</protein>
<organism evidence="1 2">
    <name type="scientific">Enterovibrio gelatinilyticus</name>
    <dbReference type="NCBI Taxonomy" id="2899819"/>
    <lineage>
        <taxon>Bacteria</taxon>
        <taxon>Pseudomonadati</taxon>
        <taxon>Pseudomonadota</taxon>
        <taxon>Gammaproteobacteria</taxon>
        <taxon>Vibrionales</taxon>
        <taxon>Vibrionaceae</taxon>
        <taxon>Enterovibrio</taxon>
    </lineage>
</organism>